<gene>
    <name evidence="2" type="ORF">CLOSTASPAR_01738</name>
</gene>
<keyword evidence="3" id="KW-1185">Reference proteome</keyword>
<dbReference type="Proteomes" id="UP000004756">
    <property type="component" value="Unassembled WGS sequence"/>
</dbReference>
<accession>C0CXL4</accession>
<name>C0CXL4_9FIRM</name>
<comment type="caution">
    <text evidence="2">The sequence shown here is derived from an EMBL/GenBank/DDBJ whole genome shotgun (WGS) entry which is preliminary data.</text>
</comment>
<reference evidence="2 3" key="2">
    <citation type="submission" date="2009-02" db="EMBL/GenBank/DDBJ databases">
        <title>Draft genome sequence of Clostridium asparagiforme (DSM 15981).</title>
        <authorList>
            <person name="Sudarsanam P."/>
            <person name="Ley R."/>
            <person name="Guruge J."/>
            <person name="Turnbaugh P.J."/>
            <person name="Mahowald M."/>
            <person name="Liep D."/>
            <person name="Gordon J."/>
        </authorList>
    </citation>
    <scope>NUCLEOTIDE SEQUENCE [LARGE SCALE GENOMIC DNA]</scope>
    <source>
        <strain evidence="2 3">DSM 15981</strain>
    </source>
</reference>
<dbReference type="AlphaFoldDB" id="C0CXL4"/>
<dbReference type="HOGENOM" id="CLU_2407972_0_0_9"/>
<evidence type="ECO:0000313" key="3">
    <source>
        <dbReference type="Proteomes" id="UP000004756"/>
    </source>
</evidence>
<organism evidence="2 3">
    <name type="scientific">[Clostridium] asparagiforme DSM 15981</name>
    <dbReference type="NCBI Taxonomy" id="518636"/>
    <lineage>
        <taxon>Bacteria</taxon>
        <taxon>Bacillati</taxon>
        <taxon>Bacillota</taxon>
        <taxon>Clostridia</taxon>
        <taxon>Lachnospirales</taxon>
        <taxon>Lachnospiraceae</taxon>
        <taxon>Enterocloster</taxon>
    </lineage>
</organism>
<protein>
    <submittedName>
        <fullName evidence="2">Uncharacterized protein</fullName>
    </submittedName>
</protein>
<dbReference type="EMBL" id="ACCJ01000088">
    <property type="protein sequence ID" value="EEG56173.1"/>
    <property type="molecule type" value="Genomic_DNA"/>
</dbReference>
<reference evidence="2 3" key="1">
    <citation type="submission" date="2009-01" db="EMBL/GenBank/DDBJ databases">
        <authorList>
            <person name="Fulton L."/>
            <person name="Clifton S."/>
            <person name="Fulton B."/>
            <person name="Xu J."/>
            <person name="Minx P."/>
            <person name="Pepin K.H."/>
            <person name="Johnson M."/>
            <person name="Bhonagiri V."/>
            <person name="Nash W.E."/>
            <person name="Mardis E.R."/>
            <person name="Wilson R.K."/>
        </authorList>
    </citation>
    <scope>NUCLEOTIDE SEQUENCE [LARGE SCALE GENOMIC DNA]</scope>
    <source>
        <strain evidence="2 3">DSM 15981</strain>
    </source>
</reference>
<feature type="compositionally biased region" description="Polar residues" evidence="1">
    <location>
        <begin position="1"/>
        <end position="14"/>
    </location>
</feature>
<evidence type="ECO:0000313" key="2">
    <source>
        <dbReference type="EMBL" id="EEG56173.1"/>
    </source>
</evidence>
<evidence type="ECO:0000256" key="1">
    <source>
        <dbReference type="SAM" id="MobiDB-lite"/>
    </source>
</evidence>
<sequence length="92" mass="9967">MSSARGRLSRSTEAASPGPTGRAALRSPAISTCLRTLPLIFLPGSPPLPLRSSRQYYPFTDHILISSIPQNSPFIQTTTIKKRPPPQPEDAV</sequence>
<feature type="region of interest" description="Disordered" evidence="1">
    <location>
        <begin position="1"/>
        <end position="27"/>
    </location>
</feature>
<proteinExistence type="predicted"/>